<dbReference type="OrthoDB" id="361870at2759"/>
<evidence type="ECO:0000256" key="2">
    <source>
        <dbReference type="ARBA" id="ARBA00022980"/>
    </source>
</evidence>
<organism evidence="6 7">
    <name type="scientific">Zygotorulaspora mrakii</name>
    <name type="common">Zygosaccharomyces mrakii</name>
    <dbReference type="NCBI Taxonomy" id="42260"/>
    <lineage>
        <taxon>Eukaryota</taxon>
        <taxon>Fungi</taxon>
        <taxon>Dikarya</taxon>
        <taxon>Ascomycota</taxon>
        <taxon>Saccharomycotina</taxon>
        <taxon>Saccharomycetes</taxon>
        <taxon>Saccharomycetales</taxon>
        <taxon>Saccharomycetaceae</taxon>
        <taxon>Zygotorulaspora</taxon>
    </lineage>
</organism>
<dbReference type="GO" id="GO:0005762">
    <property type="term" value="C:mitochondrial large ribosomal subunit"/>
    <property type="evidence" value="ECO:0007669"/>
    <property type="project" value="TreeGrafter"/>
</dbReference>
<dbReference type="GeneID" id="59234375"/>
<dbReference type="SUPFAM" id="SSF143800">
    <property type="entry name" value="L28p-like"/>
    <property type="match status" value="1"/>
</dbReference>
<comment type="function">
    <text evidence="5">Component of the mitochondrial ribosome (mitoribosome), a dedicated translation machinery responsible for the synthesis of mitochondrial genome-encoded proteins, including at least some of the essential transmembrane subunits of the mitochondrial respiratory chain. The mitoribosomes are attached to the mitochondrial inner membrane and translation products are cotranslationally integrated into the membrane.</text>
</comment>
<protein>
    <recommendedName>
        <fullName evidence="4">Large ribosomal subunit protein bL28m</fullName>
    </recommendedName>
</protein>
<dbReference type="Proteomes" id="UP000509704">
    <property type="component" value="Chromosome 1"/>
</dbReference>
<gene>
    <name evidence="6" type="ORF">HG535_0A06810</name>
</gene>
<keyword evidence="3" id="KW-0687">Ribonucleoprotein</keyword>
<proteinExistence type="inferred from homology"/>
<evidence type="ECO:0000256" key="5">
    <source>
        <dbReference type="ARBA" id="ARBA00037226"/>
    </source>
</evidence>
<evidence type="ECO:0000313" key="6">
    <source>
        <dbReference type="EMBL" id="QLG70739.1"/>
    </source>
</evidence>
<dbReference type="AlphaFoldDB" id="A0A7H9AY88"/>
<evidence type="ECO:0000256" key="3">
    <source>
        <dbReference type="ARBA" id="ARBA00023274"/>
    </source>
</evidence>
<dbReference type="PANTHER" id="PTHR13528:SF2">
    <property type="entry name" value="LARGE RIBOSOMAL SUBUNIT PROTEIN BL28M"/>
    <property type="match status" value="1"/>
</dbReference>
<accession>A0A7H9AY88</accession>
<evidence type="ECO:0000256" key="4">
    <source>
        <dbReference type="ARBA" id="ARBA00035269"/>
    </source>
</evidence>
<dbReference type="RefSeq" id="XP_037142467.1">
    <property type="nucleotide sequence ID" value="XM_037286572.1"/>
</dbReference>
<keyword evidence="7" id="KW-1185">Reference proteome</keyword>
<dbReference type="GO" id="GO:0003735">
    <property type="term" value="F:structural constituent of ribosome"/>
    <property type="evidence" value="ECO:0007669"/>
    <property type="project" value="InterPro"/>
</dbReference>
<name>A0A7H9AY88_ZYGMR</name>
<keyword evidence="2" id="KW-0689">Ribosomal protein</keyword>
<dbReference type="InterPro" id="IPR037147">
    <property type="entry name" value="Ribosomal_bL28_sf"/>
</dbReference>
<evidence type="ECO:0000256" key="1">
    <source>
        <dbReference type="ARBA" id="ARBA00008760"/>
    </source>
</evidence>
<dbReference type="PANTHER" id="PTHR13528">
    <property type="entry name" value="39S RIBOSOMAL PROTEIN L28, MITOCHONDRIAL"/>
    <property type="match status" value="1"/>
</dbReference>
<dbReference type="Gene3D" id="2.30.170.40">
    <property type="entry name" value="Ribosomal protein L28/L24"/>
    <property type="match status" value="1"/>
</dbReference>
<dbReference type="Pfam" id="PF00830">
    <property type="entry name" value="Ribosomal_L28"/>
    <property type="match status" value="1"/>
</dbReference>
<dbReference type="InterPro" id="IPR034704">
    <property type="entry name" value="Ribosomal_bL28/bL31-like_sf"/>
</dbReference>
<reference evidence="6 7" key="1">
    <citation type="submission" date="2020-07" db="EMBL/GenBank/DDBJ databases">
        <title>The yeast mating-type switching endonuclease HO is a domesticated member of an unorthodox homing genetic element family.</title>
        <authorList>
            <person name="Coughlan A.Y."/>
            <person name="Lombardi L."/>
            <person name="Braun-Galleani S."/>
            <person name="Martos A.R."/>
            <person name="Galeote V."/>
            <person name="Bigey F."/>
            <person name="Dequin S."/>
            <person name="Byrne K.P."/>
            <person name="Wolfe K.H."/>
        </authorList>
    </citation>
    <scope>NUCLEOTIDE SEQUENCE [LARGE SCALE GENOMIC DNA]</scope>
    <source>
        <strain evidence="6 7">NRRL Y-6702</strain>
    </source>
</reference>
<evidence type="ECO:0000313" key="7">
    <source>
        <dbReference type="Proteomes" id="UP000509704"/>
    </source>
</evidence>
<dbReference type="EMBL" id="CP058604">
    <property type="protein sequence ID" value="QLG70739.1"/>
    <property type="molecule type" value="Genomic_DNA"/>
</dbReference>
<sequence>MVTRLFRIDVKKSFSSATTCLREWRLVESRRVAKQPDYKIGDFRPLYIPKKRKVFADYKYGPSNIFKQSNKGLYGASFVQYGNNIPESKTKTRRRWLPNIVKKGLWSETLNKKISLKMTAKVLRTISKEGGIDNYLTKEKSARIKELGPLGWRLRYTVLKKQDSIKNPPHKDAQLIENSNGEQVTVYYNEQVNGAPLRITVGRRKLMQFLYPLEKLERKADNISIDHHRFVELYSNASINELLTKLQQYGFDLSTISI</sequence>
<comment type="similarity">
    <text evidence="1">Belongs to the bacterial ribosomal protein bL28 family.</text>
</comment>
<dbReference type="FunFam" id="2.30.170.40:FF:000003">
    <property type="entry name" value="54S ribosomal protein L24"/>
    <property type="match status" value="1"/>
</dbReference>
<dbReference type="InterPro" id="IPR026569">
    <property type="entry name" value="Ribosomal_bL28"/>
</dbReference>
<dbReference type="KEGG" id="zmk:HG535_0A06810"/>